<dbReference type="Proteomes" id="UP000228920">
    <property type="component" value="Unassembled WGS sequence"/>
</dbReference>
<reference evidence="2" key="1">
    <citation type="submission" date="2017-09" db="EMBL/GenBank/DDBJ databases">
        <title>Depth-based differentiation of microbial function through sediment-hosted aquifers and enrichment of novel symbionts in the deep terrestrial subsurface.</title>
        <authorList>
            <person name="Probst A.J."/>
            <person name="Ladd B."/>
            <person name="Jarett J.K."/>
            <person name="Geller-Mcgrath D.E."/>
            <person name="Sieber C.M.K."/>
            <person name="Emerson J.B."/>
            <person name="Anantharaman K."/>
            <person name="Thomas B.C."/>
            <person name="Malmstrom R."/>
            <person name="Stieglmeier M."/>
            <person name="Klingl A."/>
            <person name="Woyke T."/>
            <person name="Ryan C.M."/>
            <person name="Banfield J.F."/>
        </authorList>
    </citation>
    <scope>NUCLEOTIDE SEQUENCE [LARGE SCALE GENOMIC DNA]</scope>
</reference>
<evidence type="ECO:0000313" key="1">
    <source>
        <dbReference type="EMBL" id="PIZ45203.1"/>
    </source>
</evidence>
<accession>A0A2M7TGH8</accession>
<organism evidence="1 2">
    <name type="scientific">candidate division WWE3 bacterium CG_4_10_14_0_2_um_filter_41_14</name>
    <dbReference type="NCBI Taxonomy" id="1975072"/>
    <lineage>
        <taxon>Bacteria</taxon>
        <taxon>Katanobacteria</taxon>
    </lineage>
</organism>
<gene>
    <name evidence="1" type="ORF">COY32_05485</name>
</gene>
<name>A0A2M7TGH8_UNCKA</name>
<proteinExistence type="predicted"/>
<protein>
    <submittedName>
        <fullName evidence="1">Uncharacterized protein</fullName>
    </submittedName>
</protein>
<dbReference type="EMBL" id="PFNL01000146">
    <property type="protein sequence ID" value="PIZ45203.1"/>
    <property type="molecule type" value="Genomic_DNA"/>
</dbReference>
<evidence type="ECO:0000313" key="2">
    <source>
        <dbReference type="Proteomes" id="UP000228920"/>
    </source>
</evidence>
<comment type="caution">
    <text evidence="1">The sequence shown here is derived from an EMBL/GenBank/DDBJ whole genome shotgun (WGS) entry which is preliminary data.</text>
</comment>
<dbReference type="AlphaFoldDB" id="A0A2M7TGH8"/>
<sequence length="79" mass="9337">MRRGESFPIRSEPPLIKEFSKTNPCEINSEQYLPYIESDHLPEGVGPVVITAFCPPKHRMFSLLLQKVKTRFFYRIMMY</sequence>